<accession>A0A1E7Q9H9</accession>
<dbReference type="GO" id="GO:0016020">
    <property type="term" value="C:membrane"/>
    <property type="evidence" value="ECO:0007669"/>
    <property type="project" value="InterPro"/>
</dbReference>
<dbReference type="Proteomes" id="UP000242258">
    <property type="component" value="Unassembled WGS sequence"/>
</dbReference>
<sequence>MPSALPALKLPYLCRGRFLLRAIVLSQAVAVVLSFAPGINTDAWYRLGLISLFVHWVVLLSTGCLCWLRPQLNKLPAMTILGCCTFIFIIITVAISSLAYHWLHAQNWPLSQSLAGFLLANSMIAFIISMIAIQFFIMHGEHSEQLAAQNRAELSALQARIQPHFLFNSLNTVAELTQIDANSAEKALLDLAALFRAALHVGEALPLAQELQLAKQYLSLEQWRLGSRMQVDWQLPETIPDINIPVLTIQPLLENAVRHGIESCQDNALLRIQLLESRTAVSFVITNPFQQLSANRPKNGIAMENIRQRLKLHYGQHASLTYSVTDNVFRVKLVLPRA</sequence>
<dbReference type="PANTHER" id="PTHR34220:SF7">
    <property type="entry name" value="SENSOR HISTIDINE KINASE YPDA"/>
    <property type="match status" value="1"/>
</dbReference>
<evidence type="ECO:0000256" key="1">
    <source>
        <dbReference type="SAM" id="Phobius"/>
    </source>
</evidence>
<feature type="transmembrane region" description="Helical" evidence="1">
    <location>
        <begin position="80"/>
        <end position="103"/>
    </location>
</feature>
<dbReference type="SUPFAM" id="SSF55874">
    <property type="entry name" value="ATPase domain of HSP90 chaperone/DNA topoisomerase II/histidine kinase"/>
    <property type="match status" value="1"/>
</dbReference>
<dbReference type="EMBL" id="MKEK01000001">
    <property type="protein sequence ID" value="OEY70713.1"/>
    <property type="molecule type" value="Genomic_DNA"/>
</dbReference>
<dbReference type="InterPro" id="IPR050640">
    <property type="entry name" value="Bact_2-comp_sensor_kinase"/>
</dbReference>
<reference evidence="4" key="1">
    <citation type="submission" date="2016-09" db="EMBL/GenBank/DDBJ databases">
        <authorList>
            <person name="Wan X."/>
            <person name="Hou S."/>
        </authorList>
    </citation>
    <scope>NUCLEOTIDE SEQUENCE [LARGE SCALE GENOMIC DNA]</scope>
    <source>
        <strain evidence="4">KH87</strain>
    </source>
</reference>
<feature type="transmembrane region" description="Helical" evidence="1">
    <location>
        <begin position="18"/>
        <end position="37"/>
    </location>
</feature>
<dbReference type="GO" id="GO:0000155">
    <property type="term" value="F:phosphorelay sensor kinase activity"/>
    <property type="evidence" value="ECO:0007669"/>
    <property type="project" value="InterPro"/>
</dbReference>
<evidence type="ECO:0000313" key="3">
    <source>
        <dbReference type="EMBL" id="OEY70713.1"/>
    </source>
</evidence>
<dbReference type="STRING" id="1628148.BI198_14955"/>
<keyword evidence="3" id="KW-0808">Transferase</keyword>
<gene>
    <name evidence="3" type="ORF">BI198_14955</name>
</gene>
<dbReference type="Pfam" id="PF06580">
    <property type="entry name" value="His_kinase"/>
    <property type="match status" value="1"/>
</dbReference>
<feature type="domain" description="Signal transduction histidine kinase internal region" evidence="2">
    <location>
        <begin position="152"/>
        <end position="228"/>
    </location>
</feature>
<keyword evidence="4" id="KW-1185">Reference proteome</keyword>
<protein>
    <submittedName>
        <fullName evidence="3">Histidine kinase</fullName>
    </submittedName>
</protein>
<dbReference type="InterPro" id="IPR010559">
    <property type="entry name" value="Sig_transdc_His_kin_internal"/>
</dbReference>
<dbReference type="OrthoDB" id="2514702at2"/>
<keyword evidence="1" id="KW-1133">Transmembrane helix</keyword>
<organism evidence="3 4">
    <name type="scientific">Rheinheimera salexigens</name>
    <dbReference type="NCBI Taxonomy" id="1628148"/>
    <lineage>
        <taxon>Bacteria</taxon>
        <taxon>Pseudomonadati</taxon>
        <taxon>Pseudomonadota</taxon>
        <taxon>Gammaproteobacteria</taxon>
        <taxon>Chromatiales</taxon>
        <taxon>Chromatiaceae</taxon>
        <taxon>Rheinheimera</taxon>
    </lineage>
</organism>
<feature type="transmembrane region" description="Helical" evidence="1">
    <location>
        <begin position="43"/>
        <end position="68"/>
    </location>
</feature>
<proteinExistence type="predicted"/>
<dbReference type="RefSeq" id="WP_070050267.1">
    <property type="nucleotide sequence ID" value="NZ_CBCSDO010000002.1"/>
</dbReference>
<keyword evidence="1" id="KW-0472">Membrane</keyword>
<feature type="transmembrane region" description="Helical" evidence="1">
    <location>
        <begin position="115"/>
        <end position="137"/>
    </location>
</feature>
<name>A0A1E7Q9H9_9GAMM</name>
<dbReference type="InterPro" id="IPR036890">
    <property type="entry name" value="HATPase_C_sf"/>
</dbReference>
<dbReference type="AlphaFoldDB" id="A0A1E7Q9H9"/>
<evidence type="ECO:0000259" key="2">
    <source>
        <dbReference type="Pfam" id="PF06580"/>
    </source>
</evidence>
<evidence type="ECO:0000313" key="4">
    <source>
        <dbReference type="Proteomes" id="UP000242258"/>
    </source>
</evidence>
<keyword evidence="1" id="KW-0812">Transmembrane</keyword>
<dbReference type="PANTHER" id="PTHR34220">
    <property type="entry name" value="SENSOR HISTIDINE KINASE YPDA"/>
    <property type="match status" value="1"/>
</dbReference>
<comment type="caution">
    <text evidence="3">The sequence shown here is derived from an EMBL/GenBank/DDBJ whole genome shotgun (WGS) entry which is preliminary data.</text>
</comment>
<dbReference type="Gene3D" id="3.30.565.10">
    <property type="entry name" value="Histidine kinase-like ATPase, C-terminal domain"/>
    <property type="match status" value="1"/>
</dbReference>
<keyword evidence="3" id="KW-0418">Kinase</keyword>